<accession>A0ABR0VJU6</accession>
<dbReference type="CDD" id="cd09272">
    <property type="entry name" value="RNase_HI_RT_Ty1"/>
    <property type="match status" value="1"/>
</dbReference>
<protein>
    <recommendedName>
        <fullName evidence="1">Reverse transcriptase Ty1/copia-type domain-containing protein</fullName>
    </recommendedName>
</protein>
<evidence type="ECO:0000313" key="2">
    <source>
        <dbReference type="EMBL" id="KAK6134050.1"/>
    </source>
</evidence>
<dbReference type="PANTHER" id="PTHR11439:SF500">
    <property type="entry name" value="RNA-DIRECTED DNA POLYMERASE"/>
    <property type="match status" value="1"/>
</dbReference>
<dbReference type="Proteomes" id="UP001318860">
    <property type="component" value="Unassembled WGS sequence"/>
</dbReference>
<comment type="caution">
    <text evidence="2">The sequence shown here is derived from an EMBL/GenBank/DDBJ whole genome shotgun (WGS) entry which is preliminary data.</text>
</comment>
<dbReference type="InterPro" id="IPR013103">
    <property type="entry name" value="RVT_2"/>
</dbReference>
<dbReference type="InterPro" id="IPR043502">
    <property type="entry name" value="DNA/RNA_pol_sf"/>
</dbReference>
<feature type="domain" description="Reverse transcriptase Ty1/copia-type" evidence="1">
    <location>
        <begin position="11"/>
        <end position="87"/>
    </location>
</feature>
<dbReference type="Pfam" id="PF07727">
    <property type="entry name" value="RVT_2"/>
    <property type="match status" value="1"/>
</dbReference>
<reference evidence="2 3" key="1">
    <citation type="journal article" date="2021" name="Comput. Struct. Biotechnol. J.">
        <title>De novo genome assembly of the potent medicinal plant Rehmannia glutinosa using nanopore technology.</title>
        <authorList>
            <person name="Ma L."/>
            <person name="Dong C."/>
            <person name="Song C."/>
            <person name="Wang X."/>
            <person name="Zheng X."/>
            <person name="Niu Y."/>
            <person name="Chen S."/>
            <person name="Feng W."/>
        </authorList>
    </citation>
    <scope>NUCLEOTIDE SEQUENCE [LARGE SCALE GENOMIC DNA]</scope>
    <source>
        <strain evidence="2">DH-2019</strain>
    </source>
</reference>
<keyword evidence="3" id="KW-1185">Reference proteome</keyword>
<dbReference type="SUPFAM" id="SSF56672">
    <property type="entry name" value="DNA/RNA polymerases"/>
    <property type="match status" value="1"/>
</dbReference>
<evidence type="ECO:0000259" key="1">
    <source>
        <dbReference type="Pfam" id="PF07727"/>
    </source>
</evidence>
<evidence type="ECO:0000313" key="3">
    <source>
        <dbReference type="Proteomes" id="UP001318860"/>
    </source>
</evidence>
<organism evidence="2 3">
    <name type="scientific">Rehmannia glutinosa</name>
    <name type="common">Chinese foxglove</name>
    <dbReference type="NCBI Taxonomy" id="99300"/>
    <lineage>
        <taxon>Eukaryota</taxon>
        <taxon>Viridiplantae</taxon>
        <taxon>Streptophyta</taxon>
        <taxon>Embryophyta</taxon>
        <taxon>Tracheophyta</taxon>
        <taxon>Spermatophyta</taxon>
        <taxon>Magnoliopsida</taxon>
        <taxon>eudicotyledons</taxon>
        <taxon>Gunneridae</taxon>
        <taxon>Pentapetalae</taxon>
        <taxon>asterids</taxon>
        <taxon>lamiids</taxon>
        <taxon>Lamiales</taxon>
        <taxon>Orobanchaceae</taxon>
        <taxon>Rehmannieae</taxon>
        <taxon>Rehmannia</taxon>
    </lineage>
</organism>
<name>A0ABR0VJU6_REHGL</name>
<proteinExistence type="predicted"/>
<sequence length="379" mass="42416">MEAEYSTLLKNKTWSLVPLPAEKRLVGCKWVYKVKRHADGSFARCKARLVAKGYTQTPGFDYLETFSPVVKQVTIRVVFSLAVTLGWKDLGIVHHFLGIEVTHSKYGLHMCQQQYAKDLLKRISMSSVKGAITPMVSSPSLSKVVGDSVADGTLYISVIGGLQYITITRPDLVYSVNKLSQYMQNPLDSHWKVVKRVLRYLTATSNFGLSFDKSPTLQITCYSDSDCATDLDDRKSITGFCVYLGNNLVSWCSKKQATIFRSSTEAEYRSLAHCATDVIWIRNLLTELHIPIVKTPVIWTDNIGAEALASNPVFHSRIKHVELDVHFIREKVNDGILSVQHVPSIDQTTDVLTKPLSKQSFTRFRSRLNVVPAPSPGSD</sequence>
<gene>
    <name evidence="2" type="ORF">DH2020_032195</name>
</gene>
<dbReference type="PANTHER" id="PTHR11439">
    <property type="entry name" value="GAG-POL-RELATED RETROTRANSPOSON"/>
    <property type="match status" value="1"/>
</dbReference>
<dbReference type="EMBL" id="JABTTQ020001181">
    <property type="protein sequence ID" value="KAK6134050.1"/>
    <property type="molecule type" value="Genomic_DNA"/>
</dbReference>